<reference evidence="6" key="1">
    <citation type="submission" date="2020-05" db="EMBL/GenBank/DDBJ databases">
        <authorList>
            <person name="Chiriac C."/>
            <person name="Salcher M."/>
            <person name="Ghai R."/>
            <person name="Kavagutti S V."/>
        </authorList>
    </citation>
    <scope>NUCLEOTIDE SEQUENCE</scope>
</reference>
<protein>
    <submittedName>
        <fullName evidence="6">Unannotated protein</fullName>
    </submittedName>
</protein>
<keyword evidence="3" id="KW-0560">Oxidoreductase</keyword>
<dbReference type="InterPro" id="IPR036661">
    <property type="entry name" value="Luciferase-like_sf"/>
</dbReference>
<dbReference type="CDD" id="cd01097">
    <property type="entry name" value="Tetrahydromethanopterin_reductase"/>
    <property type="match status" value="1"/>
</dbReference>
<keyword evidence="1" id="KW-0285">Flavoprotein</keyword>
<evidence type="ECO:0000256" key="2">
    <source>
        <dbReference type="ARBA" id="ARBA00022643"/>
    </source>
</evidence>
<dbReference type="SUPFAM" id="SSF51679">
    <property type="entry name" value="Bacterial luciferase-like"/>
    <property type="match status" value="1"/>
</dbReference>
<evidence type="ECO:0000259" key="5">
    <source>
        <dbReference type="Pfam" id="PF00296"/>
    </source>
</evidence>
<evidence type="ECO:0000256" key="4">
    <source>
        <dbReference type="ARBA" id="ARBA00023033"/>
    </source>
</evidence>
<evidence type="ECO:0000256" key="3">
    <source>
        <dbReference type="ARBA" id="ARBA00023002"/>
    </source>
</evidence>
<dbReference type="PANTHER" id="PTHR42847:SF4">
    <property type="entry name" value="ALKANESULFONATE MONOOXYGENASE-RELATED"/>
    <property type="match status" value="1"/>
</dbReference>
<keyword evidence="4" id="KW-0503">Monooxygenase</keyword>
<dbReference type="AlphaFoldDB" id="A0A6J7EQD5"/>
<sequence>MRIGALIFPTDLSIGVGRLAREMEDRGYESLWVTEHTHIPTSRRSPWPGGAPLPDEYLRTLDPYIALATAAAVTTRLKVGTGVSLIAQHHPITLAKTVASLDLVSNGRLLFGIGVGWNEEEMEHHGVNPRTRRSAARETMLAMKELWTKDEAAYSGTFVNFSESWSWPKPVQKPHPPVLMGGAGGPITFRHLAEYCDGWMPIHGRRDIGAKLPQLRQALVDAGRDPDDFELGVFGCPADLPTIDAYAEMGFTRCVLGLPPTSESAALQALDTYAAVIDHYHS</sequence>
<dbReference type="GO" id="GO:0008726">
    <property type="term" value="F:alkanesulfonate monooxygenase activity"/>
    <property type="evidence" value="ECO:0007669"/>
    <property type="project" value="TreeGrafter"/>
</dbReference>
<organism evidence="6">
    <name type="scientific">freshwater metagenome</name>
    <dbReference type="NCBI Taxonomy" id="449393"/>
    <lineage>
        <taxon>unclassified sequences</taxon>
        <taxon>metagenomes</taxon>
        <taxon>ecological metagenomes</taxon>
    </lineage>
</organism>
<gene>
    <name evidence="6" type="ORF">UFOPK3376_01853</name>
</gene>
<dbReference type="Gene3D" id="3.20.20.30">
    <property type="entry name" value="Luciferase-like domain"/>
    <property type="match status" value="1"/>
</dbReference>
<name>A0A6J7EQD5_9ZZZZ</name>
<feature type="domain" description="Luciferase-like" evidence="5">
    <location>
        <begin position="17"/>
        <end position="238"/>
    </location>
</feature>
<dbReference type="InterPro" id="IPR019921">
    <property type="entry name" value="Lucif-like_OxRdtase_Rv2161c"/>
</dbReference>
<evidence type="ECO:0000256" key="1">
    <source>
        <dbReference type="ARBA" id="ARBA00022630"/>
    </source>
</evidence>
<dbReference type="PANTHER" id="PTHR42847">
    <property type="entry name" value="ALKANESULFONATE MONOOXYGENASE"/>
    <property type="match status" value="1"/>
</dbReference>
<dbReference type="Pfam" id="PF00296">
    <property type="entry name" value="Bac_luciferase"/>
    <property type="match status" value="1"/>
</dbReference>
<dbReference type="GO" id="GO:0046306">
    <property type="term" value="P:alkanesulfonate catabolic process"/>
    <property type="evidence" value="ECO:0007669"/>
    <property type="project" value="TreeGrafter"/>
</dbReference>
<dbReference type="InterPro" id="IPR011251">
    <property type="entry name" value="Luciferase-like_dom"/>
</dbReference>
<keyword evidence="2" id="KW-0288">FMN</keyword>
<proteinExistence type="predicted"/>
<dbReference type="NCBIfam" id="TIGR03619">
    <property type="entry name" value="F420_Rv2161c"/>
    <property type="match status" value="1"/>
</dbReference>
<evidence type="ECO:0000313" key="6">
    <source>
        <dbReference type="EMBL" id="CAB4883848.1"/>
    </source>
</evidence>
<accession>A0A6J7EQD5</accession>
<dbReference type="EMBL" id="CAFBLP010000047">
    <property type="protein sequence ID" value="CAB4883848.1"/>
    <property type="molecule type" value="Genomic_DNA"/>
</dbReference>
<dbReference type="InterPro" id="IPR050172">
    <property type="entry name" value="SsuD_RutA_monooxygenase"/>
</dbReference>